<evidence type="ECO:0000259" key="2">
    <source>
        <dbReference type="Pfam" id="PF00884"/>
    </source>
</evidence>
<comment type="similarity">
    <text evidence="1">Belongs to the sulfatase family.</text>
</comment>
<organism evidence="3 4">
    <name type="scientific">Faecalicatena faecalis</name>
    <dbReference type="NCBI Taxonomy" id="2726362"/>
    <lineage>
        <taxon>Bacteria</taxon>
        <taxon>Bacillati</taxon>
        <taxon>Bacillota</taxon>
        <taxon>Clostridia</taxon>
        <taxon>Lachnospirales</taxon>
        <taxon>Lachnospiraceae</taxon>
        <taxon>Faecalicatena</taxon>
    </lineage>
</organism>
<dbReference type="PANTHER" id="PTHR42693:SF33">
    <property type="entry name" value="ARYLSULFATASE"/>
    <property type="match status" value="1"/>
</dbReference>
<keyword evidence="4" id="KW-1185">Reference proteome</keyword>
<dbReference type="Proteomes" id="UP000723714">
    <property type="component" value="Unassembled WGS sequence"/>
</dbReference>
<dbReference type="InterPro" id="IPR000917">
    <property type="entry name" value="Sulfatase_N"/>
</dbReference>
<reference evidence="3 4" key="1">
    <citation type="submission" date="2021-06" db="EMBL/GenBank/DDBJ databases">
        <title>Faecalicatena sp. nov. isolated from porcine feces.</title>
        <authorList>
            <person name="Oh B.S."/>
            <person name="Lee J.H."/>
        </authorList>
    </citation>
    <scope>NUCLEOTIDE SEQUENCE [LARGE SCALE GENOMIC DNA]</scope>
    <source>
        <strain evidence="3 4">AGMB00832</strain>
    </source>
</reference>
<dbReference type="Pfam" id="PF00884">
    <property type="entry name" value="Sulfatase"/>
    <property type="match status" value="1"/>
</dbReference>
<name>A0ABS6DAS8_9FIRM</name>
<evidence type="ECO:0000313" key="4">
    <source>
        <dbReference type="Proteomes" id="UP000723714"/>
    </source>
</evidence>
<protein>
    <submittedName>
        <fullName evidence="3">Sulfatase-like hydrolase/transferase</fullName>
    </submittedName>
</protein>
<evidence type="ECO:0000256" key="1">
    <source>
        <dbReference type="ARBA" id="ARBA00008779"/>
    </source>
</evidence>
<accession>A0ABS6DAS8</accession>
<proteinExistence type="inferred from homology"/>
<comment type="caution">
    <text evidence="3">The sequence shown here is derived from an EMBL/GenBank/DDBJ whole genome shotgun (WGS) entry which is preliminary data.</text>
</comment>
<evidence type="ECO:0000313" key="3">
    <source>
        <dbReference type="EMBL" id="MBU3878734.1"/>
    </source>
</evidence>
<dbReference type="PANTHER" id="PTHR42693">
    <property type="entry name" value="ARYLSULFATASE FAMILY MEMBER"/>
    <property type="match status" value="1"/>
</dbReference>
<feature type="domain" description="Sulfatase N-terminal" evidence="2">
    <location>
        <begin position="4"/>
        <end position="367"/>
    </location>
</feature>
<dbReference type="RefSeq" id="WP_216245647.1">
    <property type="nucleotide sequence ID" value="NZ_JABACJ020000045.1"/>
</dbReference>
<dbReference type="EMBL" id="JABACJ020000045">
    <property type="protein sequence ID" value="MBU3878734.1"/>
    <property type="molecule type" value="Genomic_DNA"/>
</dbReference>
<gene>
    <name evidence="3" type="ORF">HGO97_023335</name>
</gene>
<dbReference type="InterPro" id="IPR050738">
    <property type="entry name" value="Sulfatase"/>
</dbReference>
<sequence>MDRPNILYLMCDQFRFDCISALGNKIIQTPNLDRLVQRGLIYTNAYSPCPVCVPARYVVRTGREPYHLGCYCNENPTPVYHDAIQSAYIPSHDGNLVENSCGEYLARRMGRLGYRTFGIGKFHTSPDVYENLGYEVQIHTEEMYDTPEIKEKDGFASFIMKEHPEYAHLEQLHGERTNMYFVPQMSPMPAEYTVERFTADQAIEQLKKEDERPYFGFVSFVGPHPPCAPPIPYNRMYDPDGMSNPIRGNSYTDRMDEQIQWMNYLIYADEINDAWARNFKTRYYGEITYIDDCIGKILDAVEERSDSDNTIICFFSDHGEMAGDHGGWQKETFFEEAAKIPFLLSWPERWNQPEVRTSLISLTDLYGIATAAAGAADARDGVLILEGEKREVLFGVHGRPESEQFKMMVRKGEWKYIYMANGSREQLFHLSEDPHELVNLASSEKQVKEEMYQLMLKKCQSEPGLKEAVLEGRMHGIPYHPRKLERLHQFDFSKNIMDYTVPSGCSFMSQALFLEE</sequence>